<sequence length="322" mass="38193">MDDIEYITLDSEESSIDLTQESIQIIEEEHIFSERGLKRDRSEASIILLESSTKKSKSKETETVSPITKKKTNVITLREFYDQEPMLSQKNEFNHIDDFNLDIELLVWCEIETILDLICTKQICYTVEHYYHMLLRKKIFLRHQNEYNSLFDEYRKRFENSQVVIENREIFLSERNKFRQLISEKETLCRESLANLKSLVNLLKNIYGNKIIIPMDQSINAENDKSIITQSNDLSFNAVKRSLERSISESEFTYKQFKEQIEITSTQIREAVGKEKTTLCYRNVFKSVESKEKLNYSSSLNKIFNLKETNERIYFLKSKSFH</sequence>
<keyword evidence="2" id="KW-1185">Reference proteome</keyword>
<dbReference type="EMBL" id="CAJNOC010003382">
    <property type="protein sequence ID" value="CAF0980150.1"/>
    <property type="molecule type" value="Genomic_DNA"/>
</dbReference>
<reference evidence="1" key="1">
    <citation type="submission" date="2021-02" db="EMBL/GenBank/DDBJ databases">
        <authorList>
            <person name="Nowell W R."/>
        </authorList>
    </citation>
    <scope>NUCLEOTIDE SEQUENCE</scope>
    <source>
        <strain evidence="1">Ploen Becks lab</strain>
    </source>
</reference>
<dbReference type="AlphaFoldDB" id="A0A814FE56"/>
<gene>
    <name evidence="1" type="ORF">OXX778_LOCUS15372</name>
</gene>
<evidence type="ECO:0000313" key="2">
    <source>
        <dbReference type="Proteomes" id="UP000663879"/>
    </source>
</evidence>
<protein>
    <submittedName>
        <fullName evidence="1">Uncharacterized protein</fullName>
    </submittedName>
</protein>
<accession>A0A814FE56</accession>
<evidence type="ECO:0000313" key="1">
    <source>
        <dbReference type="EMBL" id="CAF0980150.1"/>
    </source>
</evidence>
<dbReference type="Proteomes" id="UP000663879">
    <property type="component" value="Unassembled WGS sequence"/>
</dbReference>
<comment type="caution">
    <text evidence="1">The sequence shown here is derived from an EMBL/GenBank/DDBJ whole genome shotgun (WGS) entry which is preliminary data.</text>
</comment>
<proteinExistence type="predicted"/>
<organism evidence="1 2">
    <name type="scientific">Brachionus calyciflorus</name>
    <dbReference type="NCBI Taxonomy" id="104777"/>
    <lineage>
        <taxon>Eukaryota</taxon>
        <taxon>Metazoa</taxon>
        <taxon>Spiralia</taxon>
        <taxon>Gnathifera</taxon>
        <taxon>Rotifera</taxon>
        <taxon>Eurotatoria</taxon>
        <taxon>Monogononta</taxon>
        <taxon>Pseudotrocha</taxon>
        <taxon>Ploima</taxon>
        <taxon>Brachionidae</taxon>
        <taxon>Brachionus</taxon>
    </lineage>
</organism>
<name>A0A814FE56_9BILA</name>